<organism evidence="2 3">
    <name type="scientific">Potamilus streckersoni</name>
    <dbReference type="NCBI Taxonomy" id="2493646"/>
    <lineage>
        <taxon>Eukaryota</taxon>
        <taxon>Metazoa</taxon>
        <taxon>Spiralia</taxon>
        <taxon>Lophotrochozoa</taxon>
        <taxon>Mollusca</taxon>
        <taxon>Bivalvia</taxon>
        <taxon>Autobranchia</taxon>
        <taxon>Heteroconchia</taxon>
        <taxon>Palaeoheterodonta</taxon>
        <taxon>Unionida</taxon>
        <taxon>Unionoidea</taxon>
        <taxon>Unionidae</taxon>
        <taxon>Ambleminae</taxon>
        <taxon>Lampsilini</taxon>
        <taxon>Potamilus</taxon>
    </lineage>
</organism>
<sequence length="328" mass="37805">LVDLTLLALLTARAKKNSSETSSFLTYVNHTMEFHPGSLHNINDVSSAVNYDDFAESERSQVYLEKCPVKERIPLIRVESYDKDCGKDEGIEKDGKKVDMKISFDDDNIESELHFNKEKTVAEINLERKRAILASLEKCDLRKKMVRGLRRGTVPYLTVDNTVDREERWPQKYERYYSVGDRKGEEKHLQPKQNRRTSLPCIFQARKDFFLPSISPVEEEIQEFIVTPSPTERRRRLSLPCIIQNISHTGLLATGSDPKNGRQEHQSVQKSNDAKKGLVGSQIHSFFNLWEMSKHSKMEHAKKGLKHIEAYGNKECSCYGVRPRTQTM</sequence>
<proteinExistence type="predicted"/>
<evidence type="ECO:0000313" key="3">
    <source>
        <dbReference type="Proteomes" id="UP001195483"/>
    </source>
</evidence>
<keyword evidence="3" id="KW-1185">Reference proteome</keyword>
<feature type="compositionally biased region" description="Basic and acidic residues" evidence="1">
    <location>
        <begin position="259"/>
        <end position="275"/>
    </location>
</feature>
<comment type="caution">
    <text evidence="2">The sequence shown here is derived from an EMBL/GenBank/DDBJ whole genome shotgun (WGS) entry which is preliminary data.</text>
</comment>
<name>A0AAE0VY32_9BIVA</name>
<reference evidence="2" key="3">
    <citation type="submission" date="2023-05" db="EMBL/GenBank/DDBJ databases">
        <authorList>
            <person name="Smith C.H."/>
        </authorList>
    </citation>
    <scope>NUCLEOTIDE SEQUENCE</scope>
    <source>
        <strain evidence="2">CHS0354</strain>
        <tissue evidence="2">Mantle</tissue>
    </source>
</reference>
<reference evidence="2" key="2">
    <citation type="journal article" date="2021" name="Genome Biol. Evol.">
        <title>Developing a high-quality reference genome for a parasitic bivalve with doubly uniparental inheritance (Bivalvia: Unionida).</title>
        <authorList>
            <person name="Smith C.H."/>
        </authorList>
    </citation>
    <scope>NUCLEOTIDE SEQUENCE</scope>
    <source>
        <strain evidence="2">CHS0354</strain>
        <tissue evidence="2">Mantle</tissue>
    </source>
</reference>
<accession>A0AAE0VY32</accession>
<reference evidence="2" key="1">
    <citation type="journal article" date="2021" name="Genome Biol. Evol.">
        <title>A High-Quality Reference Genome for a Parasitic Bivalve with Doubly Uniparental Inheritance (Bivalvia: Unionida).</title>
        <authorList>
            <person name="Smith C.H."/>
        </authorList>
    </citation>
    <scope>NUCLEOTIDE SEQUENCE</scope>
    <source>
        <strain evidence="2">CHS0354</strain>
    </source>
</reference>
<gene>
    <name evidence="2" type="ORF">CHS0354_031741</name>
</gene>
<feature type="region of interest" description="Disordered" evidence="1">
    <location>
        <begin position="252"/>
        <end position="275"/>
    </location>
</feature>
<dbReference type="EMBL" id="JAEAOA010001894">
    <property type="protein sequence ID" value="KAK3594361.1"/>
    <property type="molecule type" value="Genomic_DNA"/>
</dbReference>
<dbReference type="Proteomes" id="UP001195483">
    <property type="component" value="Unassembled WGS sequence"/>
</dbReference>
<feature type="non-terminal residue" evidence="2">
    <location>
        <position position="1"/>
    </location>
</feature>
<evidence type="ECO:0000256" key="1">
    <source>
        <dbReference type="SAM" id="MobiDB-lite"/>
    </source>
</evidence>
<dbReference type="AlphaFoldDB" id="A0AAE0VY32"/>
<protein>
    <submittedName>
        <fullName evidence="2">Uncharacterized protein</fullName>
    </submittedName>
</protein>
<evidence type="ECO:0000313" key="2">
    <source>
        <dbReference type="EMBL" id="KAK3594361.1"/>
    </source>
</evidence>